<dbReference type="KEGG" id="vg:28802887"/>
<gene>
    <name evidence="2" type="primary">42</name>
    <name evidence="2" type="ORF">PBI_BRITBRAT_42</name>
</gene>
<dbReference type="EMBL" id="KU998233">
    <property type="protein sequence ID" value="ANA85302.1"/>
    <property type="molecule type" value="Genomic_DNA"/>
</dbReference>
<dbReference type="GeneID" id="28802887"/>
<reference evidence="3" key="1">
    <citation type="submission" date="2016-03" db="EMBL/GenBank/DDBJ databases">
        <authorList>
            <person name="Ploux O."/>
        </authorList>
    </citation>
    <scope>NUCLEOTIDE SEQUENCE [LARGE SCALE GENOMIC DNA]</scope>
</reference>
<feature type="region of interest" description="Disordered" evidence="1">
    <location>
        <begin position="1"/>
        <end position="87"/>
    </location>
</feature>
<proteinExistence type="predicted"/>
<accession>A0A166Y174</accession>
<dbReference type="RefSeq" id="YP_009276569.1">
    <property type="nucleotide sequence ID" value="NC_030942.1"/>
</dbReference>
<sequence length="87" mass="9360">MTAAKDSPQQPIEGEAGGNPLDEVLMPPESLAERNRDPLPWVHVSEPGAPRAPRGGYTFSPREGYGDHGDRFEPRGPFRPRAVGGVA</sequence>
<name>A0A166Y174_9CAUD</name>
<protein>
    <submittedName>
        <fullName evidence="2">Uncharacterized protein</fullName>
    </submittedName>
</protein>
<keyword evidence="3" id="KW-1185">Reference proteome</keyword>
<organism evidence="2 3">
    <name type="scientific">Gordonia phage BritBrat</name>
    <dbReference type="NCBI Taxonomy" id="1838064"/>
    <lineage>
        <taxon>Viruses</taxon>
        <taxon>Duplodnaviria</taxon>
        <taxon>Heunggongvirae</taxon>
        <taxon>Uroviricota</taxon>
        <taxon>Caudoviricetes</taxon>
        <taxon>Britbratvirus</taxon>
        <taxon>Britbratvirus britbrat</taxon>
    </lineage>
</organism>
<evidence type="ECO:0000313" key="2">
    <source>
        <dbReference type="EMBL" id="ANA85302.1"/>
    </source>
</evidence>
<feature type="compositionally biased region" description="Basic and acidic residues" evidence="1">
    <location>
        <begin position="64"/>
        <end position="76"/>
    </location>
</feature>
<dbReference type="Proteomes" id="UP000202279">
    <property type="component" value="Segment"/>
</dbReference>
<evidence type="ECO:0000313" key="3">
    <source>
        <dbReference type="Proteomes" id="UP000202279"/>
    </source>
</evidence>
<evidence type="ECO:0000256" key="1">
    <source>
        <dbReference type="SAM" id="MobiDB-lite"/>
    </source>
</evidence>